<comment type="caution">
    <text evidence="9">The sequence shown here is derived from an EMBL/GenBank/DDBJ whole genome shotgun (WGS) entry which is preliminary data.</text>
</comment>
<dbReference type="Pfam" id="PF01432">
    <property type="entry name" value="Peptidase_M3"/>
    <property type="match status" value="1"/>
</dbReference>
<gene>
    <name evidence="9" type="primary">PRD1</name>
    <name evidence="9" type="ORF">Q9L58_002837</name>
</gene>
<evidence type="ECO:0000256" key="2">
    <source>
        <dbReference type="ARBA" id="ARBA00022670"/>
    </source>
</evidence>
<dbReference type="Gene3D" id="1.10.1370.10">
    <property type="entry name" value="Neurolysin, domain 3"/>
    <property type="match status" value="1"/>
</dbReference>
<keyword evidence="10" id="KW-1185">Reference proteome</keyword>
<comment type="cofactor">
    <cofactor evidence="7">
        <name>Zn(2+)</name>
        <dbReference type="ChEBI" id="CHEBI:29105"/>
    </cofactor>
    <text evidence="7">Binds 1 zinc ion.</text>
</comment>
<dbReference type="EMBL" id="JBBBZM010000025">
    <property type="protein sequence ID" value="KAL0638220.1"/>
    <property type="molecule type" value="Genomic_DNA"/>
</dbReference>
<sequence length="690" mass="79201">MGTYPKPPAAPRFEHTPETLLKDTHRVIEHSRTVENGIAAGVTAETATFDNVIKPLVEEEDTMGLDTAILGFYQYVSAEKALRDASSQAEKLLDDYGIESSMREDIFKLVSAVETKNEQAPVSDVPESLRLLDKMNKDYVRNGLALPEDKRARFKEIKKELSTLGIEFSKRLNEENGGIWFTPEQLKGVPDDVLNTLKKGEGENEGKLWLTFKYPDLFPTMKYAVDPETRKLVFLGNENKCNENSELFKKAIELRDEKARLLGFKSHAEFTLDTKMAHTPEKVLEFLNDLRTRLEPGGRKEIARLREFKKADSIANKLYDDGKYYLWDHRYYDRMLLEKEYQLDAQKIAEYFPVTETIQGMMRIFQTLFGLEFVEVTDDSKHVWHEDTKQFRVYNEKPSDGSEQTFVGWLYLDLHPREGKYGHAANFNLQPGFTDKDGTRRYPATALVCNFSKPTKSKPSLLKHDEVTTLFHELGHGIHDLVSITKYARFHGTSVVRDFVEAPSQMLENWCWSSAEIIGLSHHYKTGEKMPQEIVDTIIKTKHVNDALFNLRQLHFAFFDMEMHNLKTHEDAKTISPSVEYNKLRTEISLLDPPQENKDDFGHGEATFGHLMGGYDAGYYGYLWSQVFSTDMFYAAFKKAPMDGVQGRRYRHTVLEKGGSQDEMETLKNFLGREPNSDAFFEDLGLGPAK</sequence>
<protein>
    <submittedName>
        <fullName evidence="9">Metalloendopeptidase</fullName>
        <ecNumber evidence="9">3.4.24.37</ecNumber>
    </submittedName>
</protein>
<evidence type="ECO:0000256" key="5">
    <source>
        <dbReference type="ARBA" id="ARBA00022833"/>
    </source>
</evidence>
<dbReference type="InterPro" id="IPR001567">
    <property type="entry name" value="Pept_M3A_M3B_dom"/>
</dbReference>
<evidence type="ECO:0000256" key="7">
    <source>
        <dbReference type="RuleBase" id="RU003435"/>
    </source>
</evidence>
<name>A0ABR3GQN8_9PEZI</name>
<comment type="similarity">
    <text evidence="1 7">Belongs to the peptidase M3 family.</text>
</comment>
<reference evidence="9 10" key="1">
    <citation type="submission" date="2024-02" db="EMBL/GenBank/DDBJ databases">
        <title>Discinaceae phylogenomics.</title>
        <authorList>
            <person name="Dirks A.C."/>
            <person name="James T.Y."/>
        </authorList>
    </citation>
    <scope>NUCLEOTIDE SEQUENCE [LARGE SCALE GENOMIC DNA]</scope>
    <source>
        <strain evidence="9 10">ACD0624</strain>
    </source>
</reference>
<evidence type="ECO:0000256" key="6">
    <source>
        <dbReference type="ARBA" id="ARBA00023049"/>
    </source>
</evidence>
<keyword evidence="4 7" id="KW-0378">Hydrolase</keyword>
<dbReference type="SUPFAM" id="SSF55486">
    <property type="entry name" value="Metalloproteases ('zincins'), catalytic domain"/>
    <property type="match status" value="1"/>
</dbReference>
<dbReference type="EC" id="3.4.24.37" evidence="9"/>
<evidence type="ECO:0000313" key="9">
    <source>
        <dbReference type="EMBL" id="KAL0638220.1"/>
    </source>
</evidence>
<evidence type="ECO:0000313" key="10">
    <source>
        <dbReference type="Proteomes" id="UP001447188"/>
    </source>
</evidence>
<dbReference type="Gene3D" id="3.40.390.10">
    <property type="entry name" value="Collagenase (Catalytic Domain)"/>
    <property type="match status" value="1"/>
</dbReference>
<feature type="domain" description="Peptidase M3A/M3B catalytic" evidence="8">
    <location>
        <begin position="221"/>
        <end position="685"/>
    </location>
</feature>
<evidence type="ECO:0000256" key="4">
    <source>
        <dbReference type="ARBA" id="ARBA00022801"/>
    </source>
</evidence>
<dbReference type="InterPro" id="IPR024079">
    <property type="entry name" value="MetalloPept_cat_dom_sf"/>
</dbReference>
<dbReference type="Proteomes" id="UP001447188">
    <property type="component" value="Unassembled WGS sequence"/>
</dbReference>
<proteinExistence type="inferred from homology"/>
<dbReference type="PANTHER" id="PTHR11804:SF84">
    <property type="entry name" value="SACCHAROLYSIN"/>
    <property type="match status" value="1"/>
</dbReference>
<evidence type="ECO:0000256" key="3">
    <source>
        <dbReference type="ARBA" id="ARBA00022723"/>
    </source>
</evidence>
<dbReference type="GO" id="GO:0004222">
    <property type="term" value="F:metalloendopeptidase activity"/>
    <property type="evidence" value="ECO:0007669"/>
    <property type="project" value="UniProtKB-EC"/>
</dbReference>
<dbReference type="PANTHER" id="PTHR11804">
    <property type="entry name" value="PROTEASE M3 THIMET OLIGOPEPTIDASE-RELATED"/>
    <property type="match status" value="1"/>
</dbReference>
<keyword evidence="6 7" id="KW-0482">Metalloprotease</keyword>
<dbReference type="InterPro" id="IPR024080">
    <property type="entry name" value="Neurolysin/TOP_N"/>
</dbReference>
<keyword evidence="5 7" id="KW-0862">Zinc</keyword>
<dbReference type="InterPro" id="IPR045090">
    <property type="entry name" value="Pept_M3A_M3B"/>
</dbReference>
<organism evidence="9 10">
    <name type="scientific">Discina gigas</name>
    <dbReference type="NCBI Taxonomy" id="1032678"/>
    <lineage>
        <taxon>Eukaryota</taxon>
        <taxon>Fungi</taxon>
        <taxon>Dikarya</taxon>
        <taxon>Ascomycota</taxon>
        <taxon>Pezizomycotina</taxon>
        <taxon>Pezizomycetes</taxon>
        <taxon>Pezizales</taxon>
        <taxon>Discinaceae</taxon>
        <taxon>Discina</taxon>
    </lineage>
</organism>
<keyword evidence="3 7" id="KW-0479">Metal-binding</keyword>
<dbReference type="CDD" id="cd06455">
    <property type="entry name" value="M3A_TOP"/>
    <property type="match status" value="1"/>
</dbReference>
<dbReference type="InterPro" id="IPR024077">
    <property type="entry name" value="Neurolysin/TOP_dom2"/>
</dbReference>
<evidence type="ECO:0000259" key="8">
    <source>
        <dbReference type="Pfam" id="PF01432"/>
    </source>
</evidence>
<accession>A0ABR3GQN8</accession>
<dbReference type="Gene3D" id="1.20.1050.40">
    <property type="entry name" value="Endopeptidase. Chain P, domain 1"/>
    <property type="match status" value="1"/>
</dbReference>
<evidence type="ECO:0000256" key="1">
    <source>
        <dbReference type="ARBA" id="ARBA00006040"/>
    </source>
</evidence>
<keyword evidence="2 7" id="KW-0645">Protease</keyword>